<dbReference type="PANTHER" id="PTHR48104">
    <property type="entry name" value="METACASPASE-4"/>
    <property type="match status" value="1"/>
</dbReference>
<dbReference type="Pfam" id="PF00656">
    <property type="entry name" value="Peptidase_C14"/>
    <property type="match status" value="1"/>
</dbReference>
<evidence type="ECO:0000256" key="1">
    <source>
        <dbReference type="ARBA" id="ARBA00009005"/>
    </source>
</evidence>
<dbReference type="GO" id="GO:0005737">
    <property type="term" value="C:cytoplasm"/>
    <property type="evidence" value="ECO:0007669"/>
    <property type="project" value="TreeGrafter"/>
</dbReference>
<feature type="domain" description="Peptidase C14 caspase" evidence="2">
    <location>
        <begin position="96"/>
        <end position="199"/>
    </location>
</feature>
<dbReference type="AlphaFoldDB" id="A0A067S4V0"/>
<dbReference type="GO" id="GO:0004197">
    <property type="term" value="F:cysteine-type endopeptidase activity"/>
    <property type="evidence" value="ECO:0007669"/>
    <property type="project" value="InterPro"/>
</dbReference>
<dbReference type="OrthoDB" id="10255174at2759"/>
<dbReference type="InterPro" id="IPR050452">
    <property type="entry name" value="Metacaspase"/>
</dbReference>
<dbReference type="Proteomes" id="UP000027222">
    <property type="component" value="Unassembled WGS sequence"/>
</dbReference>
<dbReference type="GO" id="GO:0006508">
    <property type="term" value="P:proteolysis"/>
    <property type="evidence" value="ECO:0007669"/>
    <property type="project" value="InterPro"/>
</dbReference>
<dbReference type="PANTHER" id="PTHR48104:SF30">
    <property type="entry name" value="METACASPASE-1"/>
    <property type="match status" value="1"/>
</dbReference>
<evidence type="ECO:0000313" key="4">
    <source>
        <dbReference type="Proteomes" id="UP000027222"/>
    </source>
</evidence>
<accession>A0A067S4V0</accession>
<reference evidence="4" key="1">
    <citation type="journal article" date="2014" name="Proc. Natl. Acad. Sci. U.S.A.">
        <title>Extensive sampling of basidiomycete genomes demonstrates inadequacy of the white-rot/brown-rot paradigm for wood decay fungi.</title>
        <authorList>
            <person name="Riley R."/>
            <person name="Salamov A.A."/>
            <person name="Brown D.W."/>
            <person name="Nagy L.G."/>
            <person name="Floudas D."/>
            <person name="Held B.W."/>
            <person name="Levasseur A."/>
            <person name="Lombard V."/>
            <person name="Morin E."/>
            <person name="Otillar R."/>
            <person name="Lindquist E.A."/>
            <person name="Sun H."/>
            <person name="LaButti K.M."/>
            <person name="Schmutz J."/>
            <person name="Jabbour D."/>
            <person name="Luo H."/>
            <person name="Baker S.E."/>
            <person name="Pisabarro A.G."/>
            <person name="Walton J.D."/>
            <person name="Blanchette R.A."/>
            <person name="Henrissat B."/>
            <person name="Martin F."/>
            <person name="Cullen D."/>
            <person name="Hibbett D.S."/>
            <person name="Grigoriev I.V."/>
        </authorList>
    </citation>
    <scope>NUCLEOTIDE SEQUENCE [LARGE SCALE GENOMIC DNA]</scope>
    <source>
        <strain evidence="4">CBS 339.88</strain>
    </source>
</reference>
<dbReference type="HOGENOM" id="CLU_1360505_0_0_1"/>
<organism evidence="3 4">
    <name type="scientific">Galerina marginata (strain CBS 339.88)</name>
    <dbReference type="NCBI Taxonomy" id="685588"/>
    <lineage>
        <taxon>Eukaryota</taxon>
        <taxon>Fungi</taxon>
        <taxon>Dikarya</taxon>
        <taxon>Basidiomycota</taxon>
        <taxon>Agaricomycotina</taxon>
        <taxon>Agaricomycetes</taxon>
        <taxon>Agaricomycetidae</taxon>
        <taxon>Agaricales</taxon>
        <taxon>Agaricineae</taxon>
        <taxon>Strophariaceae</taxon>
        <taxon>Galerina</taxon>
    </lineage>
</organism>
<evidence type="ECO:0000259" key="2">
    <source>
        <dbReference type="Pfam" id="PF00656"/>
    </source>
</evidence>
<dbReference type="Gene3D" id="3.40.50.1460">
    <property type="match status" value="1"/>
</dbReference>
<name>A0A067S4V0_GALM3</name>
<protein>
    <recommendedName>
        <fullName evidence="2">Peptidase C14 caspase domain-containing protein</fullName>
    </recommendedName>
</protein>
<dbReference type="EMBL" id="KL142431">
    <property type="protein sequence ID" value="KDR65841.1"/>
    <property type="molecule type" value="Genomic_DNA"/>
</dbReference>
<keyword evidence="4" id="KW-1185">Reference proteome</keyword>
<proteinExistence type="inferred from homology"/>
<gene>
    <name evidence="3" type="ORF">GALMADRAFT_1362524</name>
</gene>
<evidence type="ECO:0000313" key="3">
    <source>
        <dbReference type="EMBL" id="KDR65841.1"/>
    </source>
</evidence>
<comment type="similarity">
    <text evidence="1">Belongs to the peptidase C14B family.</text>
</comment>
<dbReference type="InterPro" id="IPR011600">
    <property type="entry name" value="Pept_C14_caspase"/>
</dbReference>
<sequence>MRPLEETEKSLWSAYEMVGTLDSDELMKICRQKVRTLDRDGLPNVEQKNLERLDKLDRLRLEKYRLIRKLRLPRDVPGEYITSDSSTQAFPRSRFWAVIIGVDDYYSIRASKLNGCVSDALLVYEFLTSDLGVAPSHIRLLLGPRSQAETQLPLNVEVLVPTRANILDALYQHLHDNPDICQGDNILIHFSGHGSRYPASD</sequence>